<accession>A0A1G2M248</accession>
<evidence type="ECO:0000256" key="10">
    <source>
        <dbReference type="RuleBase" id="RU363036"/>
    </source>
</evidence>
<keyword evidence="2 10" id="KW-0436">Ligase</keyword>
<dbReference type="InterPro" id="IPR036986">
    <property type="entry name" value="S4_RNA-bd_sf"/>
</dbReference>
<dbReference type="PROSITE" id="PS50889">
    <property type="entry name" value="S4"/>
    <property type="match status" value="1"/>
</dbReference>
<evidence type="ECO:0000256" key="3">
    <source>
        <dbReference type="ARBA" id="ARBA00022741"/>
    </source>
</evidence>
<dbReference type="EC" id="6.1.1.1" evidence="1 8"/>
<keyword evidence="5 10" id="KW-0648">Protein biosynthesis</keyword>
<comment type="similarity">
    <text evidence="10">Belongs to the class-I aminoacyl-tRNA synthetase family.</text>
</comment>
<dbReference type="GO" id="GO:0005829">
    <property type="term" value="C:cytosol"/>
    <property type="evidence" value="ECO:0007669"/>
    <property type="project" value="TreeGrafter"/>
</dbReference>
<keyword evidence="3 10" id="KW-0547">Nucleotide-binding</keyword>
<evidence type="ECO:0000256" key="7">
    <source>
        <dbReference type="ARBA" id="ARBA00048248"/>
    </source>
</evidence>
<keyword evidence="6 10" id="KW-0030">Aminoacyl-tRNA synthetase</keyword>
<dbReference type="Gene3D" id="3.40.50.620">
    <property type="entry name" value="HUPs"/>
    <property type="match status" value="1"/>
</dbReference>
<organism evidence="11 12">
    <name type="scientific">Candidatus Taylorbacteria bacterium RIFCSPHIGHO2_01_FULL_46_22b</name>
    <dbReference type="NCBI Taxonomy" id="1802301"/>
    <lineage>
        <taxon>Bacteria</taxon>
        <taxon>Candidatus Tayloriibacteriota</taxon>
    </lineage>
</organism>
<dbReference type="GO" id="GO:0004831">
    <property type="term" value="F:tyrosine-tRNA ligase activity"/>
    <property type="evidence" value="ECO:0007669"/>
    <property type="project" value="UniProtKB-UniRule"/>
</dbReference>
<dbReference type="STRING" id="1802301.A2664_01300"/>
<dbReference type="CDD" id="cd00805">
    <property type="entry name" value="TyrRS_core"/>
    <property type="match status" value="1"/>
</dbReference>
<evidence type="ECO:0000256" key="6">
    <source>
        <dbReference type="ARBA" id="ARBA00023146"/>
    </source>
</evidence>
<dbReference type="InterPro" id="IPR014729">
    <property type="entry name" value="Rossmann-like_a/b/a_fold"/>
</dbReference>
<dbReference type="InterPro" id="IPR024088">
    <property type="entry name" value="Tyr-tRNA-ligase_bac-type"/>
</dbReference>
<sequence length="406" mass="45034">MFGFKKPVSRDKEKVRELLERGVSSVYPSKELLEQRLQSGERLTVYLGIDPTGSTLHLGHAITLRKLSQFQALGHEVILLIGDFTATIGDPTDKTAARVSLSTKEVIQNARLYKQQAAHLLDFHGANKAVLKYNSKWLAKMSMSDLSKLFSMITYAQTIKRDMFQKRIADDKDLFLHEFMYPVLQGYDSVAMDVDGEVGGNDQVFNMLVGRDLMKKIKNKEKFVLATKLLTDSSGKKMGKTEGNMVALNEDADQMLGKIMSWDDALIILGFELCTGVALGEIADLKRKLEQGMNPRDAKLRLAKEIVALYHGASVANTAEENFEKTFRKGEMPIDAPRASVAKDSLLVDALLTAGLVPSKSEFKRLVASGALSLVGGEAITDERFVIQHSINVRVGKHRFIAILVQ</sequence>
<dbReference type="SUPFAM" id="SSF55174">
    <property type="entry name" value="Alpha-L RNA-binding motif"/>
    <property type="match status" value="1"/>
</dbReference>
<dbReference type="InterPro" id="IPR002305">
    <property type="entry name" value="aa-tRNA-synth_Ic"/>
</dbReference>
<dbReference type="GO" id="GO:0003723">
    <property type="term" value="F:RNA binding"/>
    <property type="evidence" value="ECO:0007669"/>
    <property type="project" value="UniProtKB-KW"/>
</dbReference>
<evidence type="ECO:0000256" key="2">
    <source>
        <dbReference type="ARBA" id="ARBA00022598"/>
    </source>
</evidence>
<evidence type="ECO:0000313" key="11">
    <source>
        <dbReference type="EMBL" id="OHA17970.1"/>
    </source>
</evidence>
<dbReference type="SUPFAM" id="SSF52374">
    <property type="entry name" value="Nucleotidylyl transferase"/>
    <property type="match status" value="1"/>
</dbReference>
<dbReference type="PANTHER" id="PTHR11766">
    <property type="entry name" value="TYROSYL-TRNA SYNTHETASE"/>
    <property type="match status" value="1"/>
</dbReference>
<name>A0A1G2M248_9BACT</name>
<comment type="catalytic activity">
    <reaction evidence="7">
        <text>tRNA(Tyr) + L-tyrosine + ATP = L-tyrosyl-tRNA(Tyr) + AMP + diphosphate + H(+)</text>
        <dbReference type="Rhea" id="RHEA:10220"/>
        <dbReference type="Rhea" id="RHEA-COMP:9706"/>
        <dbReference type="Rhea" id="RHEA-COMP:9707"/>
        <dbReference type="ChEBI" id="CHEBI:15378"/>
        <dbReference type="ChEBI" id="CHEBI:30616"/>
        <dbReference type="ChEBI" id="CHEBI:33019"/>
        <dbReference type="ChEBI" id="CHEBI:58315"/>
        <dbReference type="ChEBI" id="CHEBI:78442"/>
        <dbReference type="ChEBI" id="CHEBI:78536"/>
        <dbReference type="ChEBI" id="CHEBI:456215"/>
        <dbReference type="EC" id="6.1.1.1"/>
    </reaction>
</comment>
<gene>
    <name evidence="11" type="ORF">A2664_01300</name>
</gene>
<dbReference type="InterPro" id="IPR002307">
    <property type="entry name" value="Tyr-tRNA-ligase"/>
</dbReference>
<dbReference type="Gene3D" id="1.10.240.10">
    <property type="entry name" value="Tyrosyl-Transfer RNA Synthetase"/>
    <property type="match status" value="1"/>
</dbReference>
<dbReference type="Pfam" id="PF00579">
    <property type="entry name" value="tRNA-synt_1b"/>
    <property type="match status" value="1"/>
</dbReference>
<dbReference type="PRINTS" id="PR01040">
    <property type="entry name" value="TRNASYNTHTYR"/>
</dbReference>
<evidence type="ECO:0000256" key="1">
    <source>
        <dbReference type="ARBA" id="ARBA00013160"/>
    </source>
</evidence>
<evidence type="ECO:0000256" key="8">
    <source>
        <dbReference type="NCBIfam" id="TIGR00234"/>
    </source>
</evidence>
<dbReference type="Gene3D" id="3.10.290.10">
    <property type="entry name" value="RNA-binding S4 domain"/>
    <property type="match status" value="1"/>
</dbReference>
<evidence type="ECO:0000313" key="12">
    <source>
        <dbReference type="Proteomes" id="UP000178873"/>
    </source>
</evidence>
<evidence type="ECO:0000256" key="5">
    <source>
        <dbReference type="ARBA" id="ARBA00022917"/>
    </source>
</evidence>
<dbReference type="PANTHER" id="PTHR11766:SF1">
    <property type="entry name" value="TYROSINE--TRNA LIGASE"/>
    <property type="match status" value="1"/>
</dbReference>
<dbReference type="EMBL" id="MHRF01000010">
    <property type="protein sequence ID" value="OHA17970.1"/>
    <property type="molecule type" value="Genomic_DNA"/>
</dbReference>
<dbReference type="NCBIfam" id="TIGR00234">
    <property type="entry name" value="tyrS"/>
    <property type="match status" value="1"/>
</dbReference>
<evidence type="ECO:0000256" key="9">
    <source>
        <dbReference type="PROSITE-ProRule" id="PRU00182"/>
    </source>
</evidence>
<dbReference type="AlphaFoldDB" id="A0A1G2M248"/>
<comment type="caution">
    <text evidence="11">The sequence shown here is derived from an EMBL/GenBank/DDBJ whole genome shotgun (WGS) entry which is preliminary data.</text>
</comment>
<proteinExistence type="inferred from homology"/>
<evidence type="ECO:0000256" key="4">
    <source>
        <dbReference type="ARBA" id="ARBA00022840"/>
    </source>
</evidence>
<dbReference type="GO" id="GO:0006437">
    <property type="term" value="P:tyrosyl-tRNA aminoacylation"/>
    <property type="evidence" value="ECO:0007669"/>
    <property type="project" value="UniProtKB-UniRule"/>
</dbReference>
<protein>
    <recommendedName>
        <fullName evidence="1 8">Tyrosine--tRNA ligase</fullName>
        <ecNumber evidence="1 8">6.1.1.1</ecNumber>
    </recommendedName>
</protein>
<reference evidence="11 12" key="1">
    <citation type="journal article" date="2016" name="Nat. Commun.">
        <title>Thousands of microbial genomes shed light on interconnected biogeochemical processes in an aquifer system.</title>
        <authorList>
            <person name="Anantharaman K."/>
            <person name="Brown C.T."/>
            <person name="Hug L.A."/>
            <person name="Sharon I."/>
            <person name="Castelle C.J."/>
            <person name="Probst A.J."/>
            <person name="Thomas B.C."/>
            <person name="Singh A."/>
            <person name="Wilkins M.J."/>
            <person name="Karaoz U."/>
            <person name="Brodie E.L."/>
            <person name="Williams K.H."/>
            <person name="Hubbard S.S."/>
            <person name="Banfield J.F."/>
        </authorList>
    </citation>
    <scope>NUCLEOTIDE SEQUENCE [LARGE SCALE GENOMIC DNA]</scope>
</reference>
<dbReference type="GO" id="GO:0005524">
    <property type="term" value="F:ATP binding"/>
    <property type="evidence" value="ECO:0007669"/>
    <property type="project" value="UniProtKB-KW"/>
</dbReference>
<keyword evidence="9" id="KW-0694">RNA-binding</keyword>
<dbReference type="Proteomes" id="UP000178873">
    <property type="component" value="Unassembled WGS sequence"/>
</dbReference>
<keyword evidence="4 10" id="KW-0067">ATP-binding</keyword>